<accession>A0A1Q2CNT8</accession>
<organism evidence="2 3">
    <name type="scientific">Tessaracoccus aquimaris</name>
    <dbReference type="NCBI Taxonomy" id="1332264"/>
    <lineage>
        <taxon>Bacteria</taxon>
        <taxon>Bacillati</taxon>
        <taxon>Actinomycetota</taxon>
        <taxon>Actinomycetes</taxon>
        <taxon>Propionibacteriales</taxon>
        <taxon>Propionibacteriaceae</taxon>
        <taxon>Tessaracoccus</taxon>
    </lineage>
</organism>
<evidence type="ECO:0000313" key="3">
    <source>
        <dbReference type="Proteomes" id="UP000188145"/>
    </source>
</evidence>
<dbReference type="KEGG" id="tes:BW730_09620"/>
<evidence type="ECO:0000256" key="1">
    <source>
        <dbReference type="SAM" id="MobiDB-lite"/>
    </source>
</evidence>
<gene>
    <name evidence="2" type="ORF">BW730_09620</name>
</gene>
<feature type="compositionally biased region" description="Low complexity" evidence="1">
    <location>
        <begin position="86"/>
        <end position="96"/>
    </location>
</feature>
<feature type="compositionally biased region" description="Polar residues" evidence="1">
    <location>
        <begin position="100"/>
        <end position="118"/>
    </location>
</feature>
<sequence length="118" mass="12238">MPEQHRLLVVIIGYESCDVTMVDATGAVIATGHALMSPSPVDDIVEAVDRVVADGDSPVLGGVIAVMGIVQGENSVRSNRYPWLGSRSRSSPSRPRCSTVGPTLTSSCATTPSSPQAS</sequence>
<feature type="region of interest" description="Disordered" evidence="1">
    <location>
        <begin position="80"/>
        <end position="118"/>
    </location>
</feature>
<name>A0A1Q2CNT8_9ACTN</name>
<proteinExistence type="predicted"/>
<dbReference type="STRING" id="1332264.BW730_09620"/>
<keyword evidence="3" id="KW-1185">Reference proteome</keyword>
<protein>
    <submittedName>
        <fullName evidence="2">Uncharacterized protein</fullName>
    </submittedName>
</protein>
<dbReference type="Proteomes" id="UP000188145">
    <property type="component" value="Chromosome"/>
</dbReference>
<evidence type="ECO:0000313" key="2">
    <source>
        <dbReference type="EMBL" id="AQP47710.1"/>
    </source>
</evidence>
<reference evidence="3" key="1">
    <citation type="submission" date="2017-02" db="EMBL/GenBank/DDBJ databases">
        <title>Tessaracoccus aquaemaris sp. nov., isolated from the intestine of a Korean rockfish, Sebastes schlegelii, in a marine aquaculture pond.</title>
        <authorList>
            <person name="Tak E.J."/>
            <person name="Bae J.-W."/>
        </authorList>
    </citation>
    <scope>NUCLEOTIDE SEQUENCE [LARGE SCALE GENOMIC DNA]</scope>
    <source>
        <strain evidence="3">NSG39</strain>
    </source>
</reference>
<dbReference type="EMBL" id="CP019606">
    <property type="protein sequence ID" value="AQP47710.1"/>
    <property type="molecule type" value="Genomic_DNA"/>
</dbReference>
<dbReference type="AlphaFoldDB" id="A0A1Q2CNT8"/>